<comment type="subcellular location">
    <subcellularLocation>
        <location evidence="1">Cytoplasm</location>
        <location evidence="1">Cytoskeleton</location>
    </subcellularLocation>
</comment>
<feature type="binding site" evidence="8">
    <location>
        <begin position="93"/>
        <end position="100"/>
    </location>
    <ligand>
        <name>ATP</name>
        <dbReference type="ChEBI" id="CHEBI:30616"/>
    </ligand>
</feature>
<dbReference type="InterPro" id="IPR036961">
    <property type="entry name" value="Kinesin_motor_dom_sf"/>
</dbReference>
<dbReference type="GeneID" id="101846643"/>
<feature type="compositionally biased region" description="Polar residues" evidence="10">
    <location>
        <begin position="1222"/>
        <end position="1262"/>
    </location>
</feature>
<keyword evidence="12" id="KW-1185">Reference proteome</keyword>
<dbReference type="PRINTS" id="PR00380">
    <property type="entry name" value="KINESINHEAVY"/>
</dbReference>
<dbReference type="SMART" id="SM00129">
    <property type="entry name" value="KISc"/>
    <property type="match status" value="1"/>
</dbReference>
<comment type="similarity">
    <text evidence="8">Belongs to the TRAFAC class myosin-kinesin ATPase superfamily. Kinesin family.</text>
</comment>
<evidence type="ECO:0000256" key="7">
    <source>
        <dbReference type="ARBA" id="ARBA00023212"/>
    </source>
</evidence>
<dbReference type="CDD" id="cd00106">
    <property type="entry name" value="KISc"/>
    <property type="match status" value="1"/>
</dbReference>
<evidence type="ECO:0000313" key="13">
    <source>
        <dbReference type="RefSeq" id="XP_005096040.1"/>
    </source>
</evidence>
<evidence type="ECO:0000256" key="9">
    <source>
        <dbReference type="SAM" id="Coils"/>
    </source>
</evidence>
<organism evidence="12 13">
    <name type="scientific">Aplysia californica</name>
    <name type="common">California sea hare</name>
    <dbReference type="NCBI Taxonomy" id="6500"/>
    <lineage>
        <taxon>Eukaryota</taxon>
        <taxon>Metazoa</taxon>
        <taxon>Spiralia</taxon>
        <taxon>Lophotrochozoa</taxon>
        <taxon>Mollusca</taxon>
        <taxon>Gastropoda</taxon>
        <taxon>Heterobranchia</taxon>
        <taxon>Euthyneura</taxon>
        <taxon>Tectipleura</taxon>
        <taxon>Aplysiida</taxon>
        <taxon>Aplysioidea</taxon>
        <taxon>Aplysiidae</taxon>
        <taxon>Aplysia</taxon>
    </lineage>
</organism>
<evidence type="ECO:0000256" key="6">
    <source>
        <dbReference type="ARBA" id="ARBA00023175"/>
    </source>
</evidence>
<feature type="compositionally biased region" description="Polar residues" evidence="10">
    <location>
        <begin position="561"/>
        <end position="579"/>
    </location>
</feature>
<accession>A0ABM0JKS9</accession>
<feature type="compositionally biased region" description="Acidic residues" evidence="10">
    <location>
        <begin position="1331"/>
        <end position="1343"/>
    </location>
</feature>
<dbReference type="InterPro" id="IPR001752">
    <property type="entry name" value="Kinesin_motor_dom"/>
</dbReference>
<dbReference type="InterPro" id="IPR027640">
    <property type="entry name" value="Kinesin-like_fam"/>
</dbReference>
<evidence type="ECO:0000259" key="11">
    <source>
        <dbReference type="PROSITE" id="PS50067"/>
    </source>
</evidence>
<keyword evidence="2" id="KW-0493">Microtubule</keyword>
<feature type="compositionally biased region" description="Basic residues" evidence="10">
    <location>
        <begin position="1306"/>
        <end position="1316"/>
    </location>
</feature>
<evidence type="ECO:0000256" key="4">
    <source>
        <dbReference type="ARBA" id="ARBA00022840"/>
    </source>
</evidence>
<evidence type="ECO:0000313" key="12">
    <source>
        <dbReference type="Proteomes" id="UP000694888"/>
    </source>
</evidence>
<keyword evidence="7" id="KW-0206">Cytoskeleton</keyword>
<proteinExistence type="inferred from homology"/>
<evidence type="ECO:0000256" key="10">
    <source>
        <dbReference type="SAM" id="MobiDB-lite"/>
    </source>
</evidence>
<evidence type="ECO:0000256" key="5">
    <source>
        <dbReference type="ARBA" id="ARBA00023054"/>
    </source>
</evidence>
<feature type="compositionally biased region" description="Polar residues" evidence="10">
    <location>
        <begin position="1282"/>
        <end position="1296"/>
    </location>
</feature>
<dbReference type="Proteomes" id="UP000694888">
    <property type="component" value="Unplaced"/>
</dbReference>
<keyword evidence="4 8" id="KW-0067">ATP-binding</keyword>
<evidence type="ECO:0000256" key="8">
    <source>
        <dbReference type="PROSITE-ProRule" id="PRU00283"/>
    </source>
</evidence>
<gene>
    <name evidence="13" type="primary">LOC101846643</name>
</gene>
<dbReference type="InterPro" id="IPR027417">
    <property type="entry name" value="P-loop_NTPase"/>
</dbReference>
<evidence type="ECO:0000256" key="1">
    <source>
        <dbReference type="ARBA" id="ARBA00004245"/>
    </source>
</evidence>
<name>A0ABM0JKS9_APLCA</name>
<dbReference type="InterPro" id="IPR019821">
    <property type="entry name" value="Kinesin_motor_CS"/>
</dbReference>
<feature type="coiled-coil region" evidence="9">
    <location>
        <begin position="618"/>
        <end position="675"/>
    </location>
</feature>
<feature type="compositionally biased region" description="Low complexity" evidence="10">
    <location>
        <begin position="546"/>
        <end position="558"/>
    </location>
</feature>
<dbReference type="RefSeq" id="XP_005096040.1">
    <property type="nucleotide sequence ID" value="XM_005095983.2"/>
</dbReference>
<feature type="domain" description="Kinesin motor" evidence="11">
    <location>
        <begin position="3"/>
        <end position="376"/>
    </location>
</feature>
<keyword evidence="6 8" id="KW-0505">Motor protein</keyword>
<dbReference type="Pfam" id="PF00225">
    <property type="entry name" value="Kinesin"/>
    <property type="match status" value="1"/>
</dbReference>
<feature type="compositionally biased region" description="Basic and acidic residues" evidence="10">
    <location>
        <begin position="1042"/>
        <end position="1051"/>
    </location>
</feature>
<dbReference type="SUPFAM" id="SSF52540">
    <property type="entry name" value="P-loop containing nucleoside triphosphate hydrolases"/>
    <property type="match status" value="1"/>
</dbReference>
<reference evidence="13" key="1">
    <citation type="submission" date="2025-08" db="UniProtKB">
        <authorList>
            <consortium name="RefSeq"/>
        </authorList>
    </citation>
    <scope>IDENTIFICATION</scope>
</reference>
<keyword evidence="3 8" id="KW-0547">Nucleotide-binding</keyword>
<evidence type="ECO:0000256" key="2">
    <source>
        <dbReference type="ARBA" id="ARBA00022701"/>
    </source>
</evidence>
<feature type="compositionally biased region" description="Polar residues" evidence="10">
    <location>
        <begin position="298"/>
        <end position="318"/>
    </location>
</feature>
<dbReference type="Gene3D" id="3.40.850.10">
    <property type="entry name" value="Kinesin motor domain"/>
    <property type="match status" value="1"/>
</dbReference>
<protein>
    <submittedName>
        <fullName evidence="13">Kinesin heavy chain</fullName>
    </submittedName>
</protein>
<feature type="compositionally biased region" description="Basic and acidic residues" evidence="10">
    <location>
        <begin position="500"/>
        <end position="509"/>
    </location>
</feature>
<dbReference type="PANTHER" id="PTHR47968">
    <property type="entry name" value="CENTROMERE PROTEIN E"/>
    <property type="match status" value="1"/>
</dbReference>
<dbReference type="PANTHER" id="PTHR47968:SF36">
    <property type="entry name" value="KINESIN HEAVY CHAIN ISOFORM X1"/>
    <property type="match status" value="1"/>
</dbReference>
<feature type="region of interest" description="Disordered" evidence="10">
    <location>
        <begin position="1209"/>
        <end position="1359"/>
    </location>
</feature>
<feature type="region of interest" description="Disordered" evidence="10">
    <location>
        <begin position="1001"/>
        <end position="1065"/>
    </location>
</feature>
<feature type="compositionally biased region" description="Polar residues" evidence="10">
    <location>
        <begin position="1027"/>
        <end position="1039"/>
    </location>
</feature>
<keyword evidence="7" id="KW-0963">Cytoplasm</keyword>
<dbReference type="PROSITE" id="PS00411">
    <property type="entry name" value="KINESIN_MOTOR_1"/>
    <property type="match status" value="1"/>
</dbReference>
<feature type="region of interest" description="Disordered" evidence="10">
    <location>
        <begin position="1101"/>
        <end position="1135"/>
    </location>
</feature>
<sequence length="1403" mass="155624">MAQIKTFARLKPSRKPYPGYEINKNVLTLHIPDSKDFLMLDPVQAVHSNLSYDILFTNIFQPETTQEEVFDGVANNIIQNFLNGYNGTIFAYGQTGTGKTYTVEGNACKYKTRGLATRALSMIYQQLESRTDEHISVYLSYLEIYQEFAYDLLNPASRTVLPVAPFAKVTVVEGPQGSCILRGLSLHLAANEEIAQMLLLQGQANRKVAETPVNMRSSRSHAVFTVYLQARKHDSDVMVSSKLHLVDLAGSERVSKTGVDGQQLTEAKSINLSLHHLETVIIALQAERAGSAERSRPETNPNASRSNNSFMSGRSSDNLGRGPKHVPYRNSLLTMVLKDSLGGNCLTAMIATISLEAENLGESISTCRFAQRVACVANNARRNEEIDDKTLIRRLKHKVAHLEKQVALLRSKGTTEPLTAEDMVGLLTEEDRVACAEIMDGYLRGVVTDPIAAGICDQCRFRECLHLLRQRFLHSDDAQGKTLALEGAPVSAGSLGPPHPHHDSGDHVTRNSSVPEESEENSQTPLLSVENQTDRPPGPVREGWASSSTPQTSSMSFTLHGGQSSAGGPNATVATNAHTQTEKKLKGKERVEDVEKKVDEISHLLHTIGKDKYRSPFERQREKEIKRLNKKLNLLDQSQQEQEDELQEMKKNSALEELQTAETNLRLKLQVAEDQVADQHAYLLQLRHIQADPDLIDREQLVERHLIKRQTRFQDKLKEVLDSREELDQAIFGKGVGQSDWTNGLGKKTTLEDKFGQYKQAKGSLNTRQVFDMLKNEEKKKKKESDKLEREKVVIKTKHLAMKEEATLEKLRDLKQMLKQSQQGGVSRTVPPPPGFSEGFGQPQEKSPDQSQRQMVNEACQTFKMPNWHVNGNNIDNSVNEYGQCAGNGNVPSVRKTLQSVGKKLSSNPTAFQVQQDMELGSGNFSNGHHPNDQLVFKGAAGGHTHKGEFLVPDSCTDPTQNGKHVSHTVFHTSGQLDGAYLSDTPSNIGEMDPQVVRSVHDPRHSHKFSTTDSNESAAPVPKPQRMVNSNDHNNNCSSKGWKHDTGHGGRDVAGGGQSLSSGRKAGQNYAKYEATPDCYDDDLKVSDLMSDVPVPKADRARKLENHSPSPPPSSQLAQISQREEHFSDSAQQLKPTSIMSLSRFTSSATKTTPSPASLTSTVLPSEYVHSMSSEEKFDARKMGLSSRTFDSALSHMLDSDLLSKIADSTSDAEQYDKYARVSSTSPYRQPQRNRFSNKSSSQARESSQPKKGQSSKVTSDAKSMWGPDIKSVSVADRLQNFLDTTMKPSGDSSPGANEKAAGKMLKPHKRKKSPVKGRDSFSRKLSQYQGDDDYSEDEEDDSFFGSQPAQVPLKALTEEEGQRTYMSRVVAEKERVAKIRKAQDAAQMIQRTWKKFHSRNAK</sequence>
<keyword evidence="5 9" id="KW-0175">Coiled coil</keyword>
<feature type="region of interest" description="Disordered" evidence="10">
    <location>
        <begin position="819"/>
        <end position="853"/>
    </location>
</feature>
<evidence type="ECO:0000256" key="3">
    <source>
        <dbReference type="ARBA" id="ARBA00022741"/>
    </source>
</evidence>
<feature type="region of interest" description="Disordered" evidence="10">
    <location>
        <begin position="488"/>
        <end position="590"/>
    </location>
</feature>
<dbReference type="PROSITE" id="PS50067">
    <property type="entry name" value="KINESIN_MOTOR_2"/>
    <property type="match status" value="1"/>
</dbReference>
<feature type="region of interest" description="Disordered" evidence="10">
    <location>
        <begin position="288"/>
        <end position="323"/>
    </location>
</feature>
<feature type="compositionally biased region" description="Basic and acidic residues" evidence="10">
    <location>
        <begin position="580"/>
        <end position="590"/>
    </location>
</feature>